<evidence type="ECO:0000313" key="10">
    <source>
        <dbReference type="EMBL" id="WOL10437.1"/>
    </source>
</evidence>
<keyword evidence="4" id="KW-0805">Transcription regulation</keyword>
<dbReference type="InterPro" id="IPR003656">
    <property type="entry name" value="Znf_BED"/>
</dbReference>
<feature type="domain" description="BED-type" evidence="9">
    <location>
        <begin position="222"/>
        <end position="286"/>
    </location>
</feature>
<reference evidence="10 11" key="1">
    <citation type="submission" date="2023-10" db="EMBL/GenBank/DDBJ databases">
        <title>Chromosome-scale genome assembly provides insights into flower coloration mechanisms of Canna indica.</title>
        <authorList>
            <person name="Li C."/>
        </authorList>
    </citation>
    <scope>NUCLEOTIDE SEQUENCE [LARGE SCALE GENOMIC DNA]</scope>
    <source>
        <tissue evidence="10">Flower</tissue>
    </source>
</reference>
<evidence type="ECO:0000256" key="7">
    <source>
        <dbReference type="SAM" id="Coils"/>
    </source>
</evidence>
<accession>A0AAQ3KKC1</accession>
<name>A0AAQ3KKC1_9LILI</name>
<feature type="region of interest" description="Disordered" evidence="8">
    <location>
        <begin position="282"/>
        <end position="305"/>
    </location>
</feature>
<evidence type="ECO:0000256" key="4">
    <source>
        <dbReference type="ARBA" id="ARBA00023015"/>
    </source>
</evidence>
<evidence type="ECO:0000259" key="9">
    <source>
        <dbReference type="PROSITE" id="PS50808"/>
    </source>
</evidence>
<dbReference type="GO" id="GO:0008270">
    <property type="term" value="F:zinc ion binding"/>
    <property type="evidence" value="ECO:0007669"/>
    <property type="project" value="UniProtKB-KW"/>
</dbReference>
<evidence type="ECO:0000313" key="11">
    <source>
        <dbReference type="Proteomes" id="UP001327560"/>
    </source>
</evidence>
<evidence type="ECO:0000256" key="1">
    <source>
        <dbReference type="ARBA" id="ARBA00022723"/>
    </source>
</evidence>
<evidence type="ECO:0000256" key="8">
    <source>
        <dbReference type="SAM" id="MobiDB-lite"/>
    </source>
</evidence>
<dbReference type="InterPro" id="IPR052035">
    <property type="entry name" value="ZnF_BED_domain_contain"/>
</dbReference>
<dbReference type="Pfam" id="PF02892">
    <property type="entry name" value="zf-BED"/>
    <property type="match status" value="1"/>
</dbReference>
<proteinExistence type="predicted"/>
<dbReference type="PANTHER" id="PTHR46481">
    <property type="entry name" value="ZINC FINGER BED DOMAIN-CONTAINING PROTEIN 4"/>
    <property type="match status" value="1"/>
</dbReference>
<organism evidence="10 11">
    <name type="scientific">Canna indica</name>
    <name type="common">Indian-shot</name>
    <dbReference type="NCBI Taxonomy" id="4628"/>
    <lineage>
        <taxon>Eukaryota</taxon>
        <taxon>Viridiplantae</taxon>
        <taxon>Streptophyta</taxon>
        <taxon>Embryophyta</taxon>
        <taxon>Tracheophyta</taxon>
        <taxon>Spermatophyta</taxon>
        <taxon>Magnoliopsida</taxon>
        <taxon>Liliopsida</taxon>
        <taxon>Zingiberales</taxon>
        <taxon>Cannaceae</taxon>
        <taxon>Canna</taxon>
    </lineage>
</organism>
<dbReference type="SUPFAM" id="SSF140996">
    <property type="entry name" value="Hermes dimerisation domain"/>
    <property type="match status" value="1"/>
</dbReference>
<evidence type="ECO:0000256" key="5">
    <source>
        <dbReference type="ARBA" id="ARBA00023163"/>
    </source>
</evidence>
<gene>
    <name evidence="10" type="ORF">Cni_G19192</name>
</gene>
<protein>
    <submittedName>
        <fullName evidence="10">Zinc finger BED domain-containing protein RICESLEEPER 1-like</fullName>
    </submittedName>
</protein>
<dbReference type="SUPFAM" id="SSF53098">
    <property type="entry name" value="Ribonuclease H-like"/>
    <property type="match status" value="1"/>
</dbReference>
<keyword evidence="11" id="KW-1185">Reference proteome</keyword>
<sequence>MASISNPHKKEKYKKKKKKKKKAMMASWDESDASSSEEDTKSEKANLCLMANDDEVRFTFGEVSFTQEELENEFEQMHDEFNAIRRKFKDLKNDNKSLELENDSLLLSCNALRKEVDTLKEETHTLEKAKKDLKNDKKKLEDENKYLSDQVEHLNNSMLTLKKKLCMLNEKMTIIQNVMPKMAEEISPNVDIGVEVLDNSNNLIESSGSGLGPALKKRKIMKPRGDVWNHYTKFTNKEGKLKGKCNYCGQEYAYDTKQCGTSTLKAHLEKCFEYPPNKEKQQKKQTKIGYTPNLTESGPGSNTMSTWRFDQAATRKSLARMIIKDEYPFSCVDGEGFRDFCATGMPRFQIPSRQTVSRDCYELHRGENIGKAIEKCLNDWVIDKVMTIIVDNASSNDTVIAFLKKKMKNWPDGCVMNGEFLHMRCFAHCMNLVVQDGLKLSNMSLTRVREAIR</sequence>
<keyword evidence="3" id="KW-0862">Zinc</keyword>
<dbReference type="EMBL" id="CP136895">
    <property type="protein sequence ID" value="WOL10437.1"/>
    <property type="molecule type" value="Genomic_DNA"/>
</dbReference>
<dbReference type="PROSITE" id="PS50808">
    <property type="entry name" value="ZF_BED"/>
    <property type="match status" value="1"/>
</dbReference>
<evidence type="ECO:0000256" key="2">
    <source>
        <dbReference type="ARBA" id="ARBA00022771"/>
    </source>
</evidence>
<dbReference type="SUPFAM" id="SSF57667">
    <property type="entry name" value="beta-beta-alpha zinc fingers"/>
    <property type="match status" value="1"/>
</dbReference>
<evidence type="ECO:0000256" key="3">
    <source>
        <dbReference type="ARBA" id="ARBA00022833"/>
    </source>
</evidence>
<keyword evidence="7" id="KW-0175">Coiled coil</keyword>
<keyword evidence="2 6" id="KW-0863">Zinc-finger</keyword>
<feature type="coiled-coil region" evidence="7">
    <location>
        <begin position="67"/>
        <end position="157"/>
    </location>
</feature>
<evidence type="ECO:0000256" key="6">
    <source>
        <dbReference type="PROSITE-ProRule" id="PRU00027"/>
    </source>
</evidence>
<dbReference type="Gene3D" id="1.20.120.330">
    <property type="entry name" value="Nucleotidyltransferases domain 2"/>
    <property type="match status" value="1"/>
</dbReference>
<dbReference type="AlphaFoldDB" id="A0AAQ3KKC1"/>
<dbReference type="SMART" id="SM00614">
    <property type="entry name" value="ZnF_BED"/>
    <property type="match status" value="1"/>
</dbReference>
<dbReference type="PANTHER" id="PTHR46481:SF7">
    <property type="entry name" value="ZINC FINGER BED DOMAIN-CONTAINING PROTEIN RICESLEEPER 2-LIKE"/>
    <property type="match status" value="1"/>
</dbReference>
<dbReference type="InterPro" id="IPR036236">
    <property type="entry name" value="Znf_C2H2_sf"/>
</dbReference>
<keyword evidence="5" id="KW-0804">Transcription</keyword>
<keyword evidence="1" id="KW-0479">Metal-binding</keyword>
<feature type="compositionally biased region" description="Basic residues" evidence="8">
    <location>
        <begin position="7"/>
        <end position="23"/>
    </location>
</feature>
<feature type="region of interest" description="Disordered" evidence="8">
    <location>
        <begin position="1"/>
        <end position="42"/>
    </location>
</feature>
<feature type="compositionally biased region" description="Polar residues" evidence="8">
    <location>
        <begin position="292"/>
        <end position="305"/>
    </location>
</feature>
<dbReference type="GO" id="GO:0003677">
    <property type="term" value="F:DNA binding"/>
    <property type="evidence" value="ECO:0007669"/>
    <property type="project" value="InterPro"/>
</dbReference>
<dbReference type="Proteomes" id="UP001327560">
    <property type="component" value="Chromosome 6"/>
</dbReference>
<dbReference type="InterPro" id="IPR012337">
    <property type="entry name" value="RNaseH-like_sf"/>
</dbReference>